<keyword evidence="8" id="KW-1185">Reference proteome</keyword>
<evidence type="ECO:0000259" key="6">
    <source>
        <dbReference type="PROSITE" id="PS50850"/>
    </source>
</evidence>
<feature type="domain" description="Major facilitator superfamily (MFS) profile" evidence="6">
    <location>
        <begin position="80"/>
        <end position="505"/>
    </location>
</feature>
<feature type="transmembrane region" description="Helical" evidence="5">
    <location>
        <begin position="387"/>
        <end position="409"/>
    </location>
</feature>
<dbReference type="OrthoDB" id="10021984at2759"/>
<dbReference type="AlphaFoldDB" id="A0A210Q8C2"/>
<feature type="transmembrane region" description="Helical" evidence="5">
    <location>
        <begin position="325"/>
        <end position="346"/>
    </location>
</feature>
<feature type="transmembrane region" description="Helical" evidence="5">
    <location>
        <begin position="184"/>
        <end position="207"/>
    </location>
</feature>
<comment type="subcellular location">
    <subcellularLocation>
        <location evidence="1">Membrane</location>
        <topology evidence="1">Multi-pass membrane protein</topology>
    </subcellularLocation>
</comment>
<evidence type="ECO:0000313" key="8">
    <source>
        <dbReference type="Proteomes" id="UP000242188"/>
    </source>
</evidence>
<dbReference type="PROSITE" id="PS50850">
    <property type="entry name" value="MFS"/>
    <property type="match status" value="1"/>
</dbReference>
<dbReference type="Pfam" id="PF00083">
    <property type="entry name" value="Sugar_tr"/>
    <property type="match status" value="1"/>
</dbReference>
<evidence type="ECO:0000256" key="1">
    <source>
        <dbReference type="ARBA" id="ARBA00004141"/>
    </source>
</evidence>
<evidence type="ECO:0000256" key="4">
    <source>
        <dbReference type="ARBA" id="ARBA00023136"/>
    </source>
</evidence>
<dbReference type="Proteomes" id="UP000242188">
    <property type="component" value="Unassembled WGS sequence"/>
</dbReference>
<feature type="transmembrane region" description="Helical" evidence="5">
    <location>
        <begin position="160"/>
        <end position="178"/>
    </location>
</feature>
<name>A0A210Q8C2_MIZYE</name>
<comment type="caution">
    <text evidence="7">The sequence shown here is derived from an EMBL/GenBank/DDBJ whole genome shotgun (WGS) entry which is preliminary data.</text>
</comment>
<evidence type="ECO:0000256" key="2">
    <source>
        <dbReference type="ARBA" id="ARBA00022692"/>
    </source>
</evidence>
<evidence type="ECO:0000313" key="7">
    <source>
        <dbReference type="EMBL" id="OWF44987.1"/>
    </source>
</evidence>
<protein>
    <submittedName>
        <fullName evidence="7">Organic cation transporter protein</fullName>
    </submittedName>
</protein>
<dbReference type="Gene3D" id="1.20.1250.20">
    <property type="entry name" value="MFS general substrate transporter like domains"/>
    <property type="match status" value="1"/>
</dbReference>
<feature type="transmembrane region" description="Helical" evidence="5">
    <location>
        <begin position="20"/>
        <end position="43"/>
    </location>
</feature>
<dbReference type="SUPFAM" id="SSF103473">
    <property type="entry name" value="MFS general substrate transporter"/>
    <property type="match status" value="1"/>
</dbReference>
<evidence type="ECO:0000256" key="5">
    <source>
        <dbReference type="SAM" id="Phobius"/>
    </source>
</evidence>
<organism evidence="7 8">
    <name type="scientific">Mizuhopecten yessoensis</name>
    <name type="common">Japanese scallop</name>
    <name type="synonym">Patinopecten yessoensis</name>
    <dbReference type="NCBI Taxonomy" id="6573"/>
    <lineage>
        <taxon>Eukaryota</taxon>
        <taxon>Metazoa</taxon>
        <taxon>Spiralia</taxon>
        <taxon>Lophotrochozoa</taxon>
        <taxon>Mollusca</taxon>
        <taxon>Bivalvia</taxon>
        <taxon>Autobranchia</taxon>
        <taxon>Pteriomorphia</taxon>
        <taxon>Pectinida</taxon>
        <taxon>Pectinoidea</taxon>
        <taxon>Pectinidae</taxon>
        <taxon>Mizuhopecten</taxon>
    </lineage>
</organism>
<evidence type="ECO:0000256" key="3">
    <source>
        <dbReference type="ARBA" id="ARBA00022989"/>
    </source>
</evidence>
<dbReference type="InterPro" id="IPR005828">
    <property type="entry name" value="MFS_sugar_transport-like"/>
</dbReference>
<keyword evidence="4 5" id="KW-0472">Membrane</keyword>
<feature type="transmembrane region" description="Helical" evidence="5">
    <location>
        <begin position="219"/>
        <end position="239"/>
    </location>
</feature>
<feature type="transmembrane region" description="Helical" evidence="5">
    <location>
        <begin position="358"/>
        <end position="380"/>
    </location>
</feature>
<proteinExistence type="predicted"/>
<keyword evidence="3 5" id="KW-1133">Transmembrane helix</keyword>
<dbReference type="GO" id="GO:0022857">
    <property type="term" value="F:transmembrane transporter activity"/>
    <property type="evidence" value="ECO:0007669"/>
    <property type="project" value="InterPro"/>
</dbReference>
<dbReference type="InterPro" id="IPR036259">
    <property type="entry name" value="MFS_trans_sf"/>
</dbReference>
<dbReference type="GO" id="GO:0016020">
    <property type="term" value="C:membrane"/>
    <property type="evidence" value="ECO:0007669"/>
    <property type="project" value="UniProtKB-SubCell"/>
</dbReference>
<sequence length="505" mass="56008">MRFDDILKAIGEFGPYQRRIYFFICLPIIFIGISDINNALLLFPPKHRCNGNSVPGTITNYSDVGTEQTTNISDGYIQDTEADECFTRAVNSSDRGPVTRPCTSWTYDQSVFLETIVSKYDLVCESAAIPAYMQIFMYSGALAGSLCQGVFADRFGRQRVICCSLVLVFLSGFASAWAPNYYVFAILRFIQIMTSRGVYISSFILAIELVGPSKRQWAGFLFNYPYSAGIAMLAGIGYGLRHWKYIQIACSAPVLLFLIYWWIIPESPRWLISHGKVEQARTTILKMAASSKTVNCVPSHENMVEKIDRAVQEHSMMDYFKRRSLLCQSLVIFFNCFVVFHCFFGFTLNTGNLAGNFYLNVLLCGLADFPGYTIALFSAGRVGRKKLYISGMAVAGVSLLGSGVTSILATGDFKLVPIVLAMIGKTGMAVGFSVIYVWSAELFPTVVRNTGMGITLLTLSLPETQNANLPETVAHAKAMIRKKQYQPSSSKEIVAERIDISLVNS</sequence>
<dbReference type="PANTHER" id="PTHR24064">
    <property type="entry name" value="SOLUTE CARRIER FAMILY 22 MEMBER"/>
    <property type="match status" value="1"/>
</dbReference>
<feature type="transmembrane region" description="Helical" evidence="5">
    <location>
        <begin position="245"/>
        <end position="264"/>
    </location>
</feature>
<gene>
    <name evidence="7" type="ORF">KP79_PYT07797</name>
</gene>
<reference evidence="7 8" key="1">
    <citation type="journal article" date="2017" name="Nat. Ecol. Evol.">
        <title>Scallop genome provides insights into evolution of bilaterian karyotype and development.</title>
        <authorList>
            <person name="Wang S."/>
            <person name="Zhang J."/>
            <person name="Jiao W."/>
            <person name="Li J."/>
            <person name="Xun X."/>
            <person name="Sun Y."/>
            <person name="Guo X."/>
            <person name="Huan P."/>
            <person name="Dong B."/>
            <person name="Zhang L."/>
            <person name="Hu X."/>
            <person name="Sun X."/>
            <person name="Wang J."/>
            <person name="Zhao C."/>
            <person name="Wang Y."/>
            <person name="Wang D."/>
            <person name="Huang X."/>
            <person name="Wang R."/>
            <person name="Lv J."/>
            <person name="Li Y."/>
            <person name="Zhang Z."/>
            <person name="Liu B."/>
            <person name="Lu W."/>
            <person name="Hui Y."/>
            <person name="Liang J."/>
            <person name="Zhou Z."/>
            <person name="Hou R."/>
            <person name="Li X."/>
            <person name="Liu Y."/>
            <person name="Li H."/>
            <person name="Ning X."/>
            <person name="Lin Y."/>
            <person name="Zhao L."/>
            <person name="Xing Q."/>
            <person name="Dou J."/>
            <person name="Li Y."/>
            <person name="Mao J."/>
            <person name="Guo H."/>
            <person name="Dou H."/>
            <person name="Li T."/>
            <person name="Mu C."/>
            <person name="Jiang W."/>
            <person name="Fu Q."/>
            <person name="Fu X."/>
            <person name="Miao Y."/>
            <person name="Liu J."/>
            <person name="Yu Q."/>
            <person name="Li R."/>
            <person name="Liao H."/>
            <person name="Li X."/>
            <person name="Kong Y."/>
            <person name="Jiang Z."/>
            <person name="Chourrout D."/>
            <person name="Li R."/>
            <person name="Bao Z."/>
        </authorList>
    </citation>
    <scope>NUCLEOTIDE SEQUENCE [LARGE SCALE GENOMIC DNA]</scope>
    <source>
        <strain evidence="7 8">PY_sf001</strain>
    </source>
</reference>
<accession>A0A210Q8C2</accession>
<dbReference type="EMBL" id="NEDP02004628">
    <property type="protein sequence ID" value="OWF44987.1"/>
    <property type="molecule type" value="Genomic_DNA"/>
</dbReference>
<dbReference type="InterPro" id="IPR020846">
    <property type="entry name" value="MFS_dom"/>
</dbReference>
<feature type="transmembrane region" description="Helical" evidence="5">
    <location>
        <begin position="415"/>
        <end position="438"/>
    </location>
</feature>
<keyword evidence="2 5" id="KW-0812">Transmembrane</keyword>
<dbReference type="STRING" id="6573.A0A210Q8C2"/>